<organism evidence="11 12">
    <name type="scientific">Persicitalea jodogahamensis</name>
    <dbReference type="NCBI Taxonomy" id="402147"/>
    <lineage>
        <taxon>Bacteria</taxon>
        <taxon>Pseudomonadati</taxon>
        <taxon>Bacteroidota</taxon>
        <taxon>Cytophagia</taxon>
        <taxon>Cytophagales</taxon>
        <taxon>Spirosomataceae</taxon>
        <taxon>Persicitalea</taxon>
    </lineage>
</organism>
<dbReference type="SUPFAM" id="SSF51735">
    <property type="entry name" value="NAD(P)-binding Rossmann-fold domains"/>
    <property type="match status" value="1"/>
</dbReference>
<dbReference type="Proteomes" id="UP000598271">
    <property type="component" value="Unassembled WGS sequence"/>
</dbReference>
<dbReference type="GO" id="GO:0003978">
    <property type="term" value="F:UDP-glucose 4-epimerase activity"/>
    <property type="evidence" value="ECO:0007669"/>
    <property type="project" value="UniProtKB-UniRule"/>
</dbReference>
<dbReference type="EMBL" id="BMXF01000001">
    <property type="protein sequence ID" value="GHB60298.1"/>
    <property type="molecule type" value="Genomic_DNA"/>
</dbReference>
<evidence type="ECO:0000256" key="4">
    <source>
        <dbReference type="ARBA" id="ARBA00007637"/>
    </source>
</evidence>
<dbReference type="UniPathway" id="UPA00214"/>
<dbReference type="PANTHER" id="PTHR43725:SF47">
    <property type="entry name" value="UDP-GLUCOSE 4-EPIMERASE"/>
    <property type="match status" value="1"/>
</dbReference>
<dbReference type="PANTHER" id="PTHR43725">
    <property type="entry name" value="UDP-GLUCOSE 4-EPIMERASE"/>
    <property type="match status" value="1"/>
</dbReference>
<dbReference type="InterPro" id="IPR005886">
    <property type="entry name" value="UDP_G4E"/>
</dbReference>
<evidence type="ECO:0000256" key="8">
    <source>
        <dbReference type="ARBA" id="ARBA00023235"/>
    </source>
</evidence>
<evidence type="ECO:0000256" key="1">
    <source>
        <dbReference type="ARBA" id="ARBA00000083"/>
    </source>
</evidence>
<keyword evidence="8 9" id="KW-0413">Isomerase</keyword>
<dbReference type="Gene3D" id="3.40.50.720">
    <property type="entry name" value="NAD(P)-binding Rossmann-like Domain"/>
    <property type="match status" value="1"/>
</dbReference>
<gene>
    <name evidence="11" type="ORF">GCM10007390_12530</name>
</gene>
<dbReference type="Pfam" id="PF16363">
    <property type="entry name" value="GDP_Man_Dehyd"/>
    <property type="match status" value="1"/>
</dbReference>
<dbReference type="GO" id="GO:0005829">
    <property type="term" value="C:cytosol"/>
    <property type="evidence" value="ECO:0007669"/>
    <property type="project" value="TreeGrafter"/>
</dbReference>
<keyword evidence="12" id="KW-1185">Reference proteome</keyword>
<keyword evidence="7 9" id="KW-0520">NAD</keyword>
<evidence type="ECO:0000256" key="3">
    <source>
        <dbReference type="ARBA" id="ARBA00004947"/>
    </source>
</evidence>
<comment type="cofactor">
    <cofactor evidence="2 9">
        <name>NAD(+)</name>
        <dbReference type="ChEBI" id="CHEBI:57540"/>
    </cofactor>
</comment>
<sequence length="338" mass="37521">MKILVTGGAGFIGSHTVVELQMAGYQPVIADNLYNSNREVLAGLKNIVGQEIPFFEIDCTDEAAVRQLFEKEQFDGVIHFAAYKAVGESVEEPLKYYQNNIDSLLVLLKIMRRFKVSNFVFSSSCTVYGQPDTLPVTEDTPRQPATSPYGNTKVMCEDIIRDYVHSKPALKAISLRYFNPIGAHHSAEIGELPNGVPSNLVPYLTQAAAGLRDKLVVFGDDYDTPDGTCVRDFIHVVDLAKAHVKAIELLEKQPEANYYDVFNVGTGDGNTVLELINTFEKANGVKLNYTIGPRRPGDVEKIWAQSDKANTVLGWKAEKSLADSLRDAWRWQSKLVES</sequence>
<name>A0A8J3D765_9BACT</name>
<reference evidence="11 12" key="1">
    <citation type="journal article" date="2014" name="Int. J. Syst. Evol. Microbiol.">
        <title>Complete genome sequence of Corynebacterium casei LMG S-19264T (=DSM 44701T), isolated from a smear-ripened cheese.</title>
        <authorList>
            <consortium name="US DOE Joint Genome Institute (JGI-PGF)"/>
            <person name="Walter F."/>
            <person name="Albersmeier A."/>
            <person name="Kalinowski J."/>
            <person name="Ruckert C."/>
        </authorList>
    </citation>
    <scope>NUCLEOTIDE SEQUENCE [LARGE SCALE GENOMIC DNA]</scope>
    <source>
        <strain evidence="11 12">KCTC 12866</strain>
    </source>
</reference>
<evidence type="ECO:0000256" key="7">
    <source>
        <dbReference type="ARBA" id="ARBA00023027"/>
    </source>
</evidence>
<evidence type="ECO:0000256" key="5">
    <source>
        <dbReference type="ARBA" id="ARBA00013189"/>
    </source>
</evidence>
<keyword evidence="9" id="KW-0119">Carbohydrate metabolism</keyword>
<comment type="caution">
    <text evidence="11">The sequence shown here is derived from an EMBL/GenBank/DDBJ whole genome shotgun (WGS) entry which is preliminary data.</text>
</comment>
<evidence type="ECO:0000313" key="11">
    <source>
        <dbReference type="EMBL" id="GHB60298.1"/>
    </source>
</evidence>
<evidence type="ECO:0000259" key="10">
    <source>
        <dbReference type="Pfam" id="PF16363"/>
    </source>
</evidence>
<evidence type="ECO:0000256" key="6">
    <source>
        <dbReference type="ARBA" id="ARBA00018569"/>
    </source>
</evidence>
<dbReference type="InterPro" id="IPR036291">
    <property type="entry name" value="NAD(P)-bd_dom_sf"/>
</dbReference>
<dbReference type="NCBIfam" id="TIGR01179">
    <property type="entry name" value="galE"/>
    <property type="match status" value="1"/>
</dbReference>
<comment type="catalytic activity">
    <reaction evidence="1 9">
        <text>UDP-alpha-D-glucose = UDP-alpha-D-galactose</text>
        <dbReference type="Rhea" id="RHEA:22168"/>
        <dbReference type="ChEBI" id="CHEBI:58885"/>
        <dbReference type="ChEBI" id="CHEBI:66914"/>
        <dbReference type="EC" id="5.1.3.2"/>
    </reaction>
</comment>
<dbReference type="EC" id="5.1.3.2" evidence="5 9"/>
<comment type="subunit">
    <text evidence="9">Homodimer.</text>
</comment>
<proteinExistence type="inferred from homology"/>
<dbReference type="GO" id="GO:0006012">
    <property type="term" value="P:galactose metabolic process"/>
    <property type="evidence" value="ECO:0007669"/>
    <property type="project" value="UniProtKB-UniPathway"/>
</dbReference>
<dbReference type="InterPro" id="IPR016040">
    <property type="entry name" value="NAD(P)-bd_dom"/>
</dbReference>
<dbReference type="Gene3D" id="3.90.25.10">
    <property type="entry name" value="UDP-galactose 4-epimerase, domain 1"/>
    <property type="match status" value="1"/>
</dbReference>
<comment type="pathway">
    <text evidence="3 9">Carbohydrate metabolism; galactose metabolism.</text>
</comment>
<comment type="similarity">
    <text evidence="4 9">Belongs to the NAD(P)-dependent epimerase/dehydratase family.</text>
</comment>
<dbReference type="AlphaFoldDB" id="A0A8J3D765"/>
<evidence type="ECO:0000256" key="2">
    <source>
        <dbReference type="ARBA" id="ARBA00001911"/>
    </source>
</evidence>
<dbReference type="CDD" id="cd05247">
    <property type="entry name" value="UDP_G4E_1_SDR_e"/>
    <property type="match status" value="1"/>
</dbReference>
<evidence type="ECO:0000313" key="12">
    <source>
        <dbReference type="Proteomes" id="UP000598271"/>
    </source>
</evidence>
<dbReference type="RefSeq" id="WP_189563471.1">
    <property type="nucleotide sequence ID" value="NZ_BMXF01000001.1"/>
</dbReference>
<evidence type="ECO:0000256" key="9">
    <source>
        <dbReference type="RuleBase" id="RU366046"/>
    </source>
</evidence>
<accession>A0A8J3D765</accession>
<feature type="domain" description="NAD(P)-binding" evidence="10">
    <location>
        <begin position="4"/>
        <end position="326"/>
    </location>
</feature>
<protein>
    <recommendedName>
        <fullName evidence="6 9">UDP-glucose 4-epimerase</fullName>
        <ecNumber evidence="5 9">5.1.3.2</ecNumber>
    </recommendedName>
</protein>